<keyword evidence="4" id="KW-0809">Transit peptide</keyword>
<evidence type="ECO:0000313" key="7">
    <source>
        <dbReference type="EMBL" id="THG22991.1"/>
    </source>
</evidence>
<dbReference type="InterPro" id="IPR011990">
    <property type="entry name" value="TPR-like_helical_dom_sf"/>
</dbReference>
<dbReference type="Pfam" id="PF13041">
    <property type="entry name" value="PPR_2"/>
    <property type="match status" value="1"/>
</dbReference>
<evidence type="ECO:0000256" key="6">
    <source>
        <dbReference type="PROSITE-ProRule" id="PRU00708"/>
    </source>
</evidence>
<dbReference type="PANTHER" id="PTHR45717:SF28">
    <property type="entry name" value="PENTACOTRIPEPTIDE-REPEAT REGION OF PRORP DOMAIN-CONTAINING PROTEIN"/>
    <property type="match status" value="1"/>
</dbReference>
<dbReference type="FunFam" id="1.25.40.10:FF:000385">
    <property type="entry name" value="Pentatricopeptide repeat-containing protein mitochondrial"/>
    <property type="match status" value="1"/>
</dbReference>
<dbReference type="GO" id="GO:0005739">
    <property type="term" value="C:mitochondrion"/>
    <property type="evidence" value="ECO:0007669"/>
    <property type="project" value="UniProtKB-SubCell"/>
</dbReference>
<feature type="repeat" description="PPR" evidence="6">
    <location>
        <begin position="354"/>
        <end position="388"/>
    </location>
</feature>
<keyword evidence="5" id="KW-0496">Mitochondrion</keyword>
<dbReference type="AlphaFoldDB" id="A0A4S4F0P7"/>
<dbReference type="Proteomes" id="UP000306102">
    <property type="component" value="Unassembled WGS sequence"/>
</dbReference>
<dbReference type="Gene3D" id="1.25.40.10">
    <property type="entry name" value="Tetratricopeptide repeat domain"/>
    <property type="match status" value="2"/>
</dbReference>
<reference evidence="7 8" key="1">
    <citation type="journal article" date="2018" name="Proc. Natl. Acad. Sci. U.S.A.">
        <title>Draft genome sequence of Camellia sinensis var. sinensis provides insights into the evolution of the tea genome and tea quality.</title>
        <authorList>
            <person name="Wei C."/>
            <person name="Yang H."/>
            <person name="Wang S."/>
            <person name="Zhao J."/>
            <person name="Liu C."/>
            <person name="Gao L."/>
            <person name="Xia E."/>
            <person name="Lu Y."/>
            <person name="Tai Y."/>
            <person name="She G."/>
            <person name="Sun J."/>
            <person name="Cao H."/>
            <person name="Tong W."/>
            <person name="Gao Q."/>
            <person name="Li Y."/>
            <person name="Deng W."/>
            <person name="Jiang X."/>
            <person name="Wang W."/>
            <person name="Chen Q."/>
            <person name="Zhang S."/>
            <person name="Li H."/>
            <person name="Wu J."/>
            <person name="Wang P."/>
            <person name="Li P."/>
            <person name="Shi C."/>
            <person name="Zheng F."/>
            <person name="Jian J."/>
            <person name="Huang B."/>
            <person name="Shan D."/>
            <person name="Shi M."/>
            <person name="Fang C."/>
            <person name="Yue Y."/>
            <person name="Li F."/>
            <person name="Li D."/>
            <person name="Wei S."/>
            <person name="Han B."/>
            <person name="Jiang C."/>
            <person name="Yin Y."/>
            <person name="Xia T."/>
            <person name="Zhang Z."/>
            <person name="Bennetzen J.L."/>
            <person name="Zhao S."/>
            <person name="Wan X."/>
        </authorList>
    </citation>
    <scope>NUCLEOTIDE SEQUENCE [LARGE SCALE GENOMIC DNA]</scope>
    <source>
        <strain evidence="8">cv. Shuchazao</strain>
        <tissue evidence="7">Leaf</tissue>
    </source>
</reference>
<evidence type="ECO:0000256" key="5">
    <source>
        <dbReference type="ARBA" id="ARBA00023128"/>
    </source>
</evidence>
<comment type="similarity">
    <text evidence="2">Belongs to the PPR family. P subfamily.</text>
</comment>
<dbReference type="NCBIfam" id="TIGR00756">
    <property type="entry name" value="PPR"/>
    <property type="match status" value="2"/>
</dbReference>
<dbReference type="PROSITE" id="PS51375">
    <property type="entry name" value="PPR"/>
    <property type="match status" value="2"/>
</dbReference>
<keyword evidence="8" id="KW-1185">Reference proteome</keyword>
<evidence type="ECO:0008006" key="9">
    <source>
        <dbReference type="Google" id="ProtNLM"/>
    </source>
</evidence>
<sequence>MKVFRSNRALNLNRCCCGFGLGKALVYSTTSTVSAPAKPRDSLYRRISPLGQPTVSIVPVLDRWIEEGRNVSKEQLQHIVKELRRYSRFRHALEVSQWMSDKRCFELSFGDIAVRLDLISKVHGTEQAENYFNNIPKKLKIIGAYGALLNCYAREKSVEKAEAIMQKMKELGLSRATLTYNIMLNLYRQTENHDKLDALIHEMEEKDIQYDKFTFSILLTTYTDTSNVEGMDRILQRMESDPKVVLDWNAYSIVANGFLKAGLTEKALAMLTKSESLILTTKRRRSMAFDYLVTQYAAIGKKDNVLRLWELHKKTEKIYNKSYISMITSLLKFDDIAGAEKIFEEWESSELSYDFRVPNFLIGAYCRKGLVEKAEAFINRAKMRGGNPLPLTWYFLATGYVKDNQIAKAVEAMKVAVSTCEPRLKVSKPTLAACLEYLKEKGDVEEVVEFLRLLLAKGVVSADIHEKLLNYMKNAKSFSQALSLMEEDALAGAGETTKISEEKQMDAWVADGEIYGITELK</sequence>
<evidence type="ECO:0000313" key="8">
    <source>
        <dbReference type="Proteomes" id="UP000306102"/>
    </source>
</evidence>
<evidence type="ECO:0000256" key="4">
    <source>
        <dbReference type="ARBA" id="ARBA00022946"/>
    </source>
</evidence>
<comment type="caution">
    <text evidence="7">The sequence shown here is derived from an EMBL/GenBank/DDBJ whole genome shotgun (WGS) entry which is preliminary data.</text>
</comment>
<comment type="subcellular location">
    <subcellularLocation>
        <location evidence="1">Mitochondrion</location>
    </subcellularLocation>
</comment>
<dbReference type="EMBL" id="SDRB02000569">
    <property type="protein sequence ID" value="THG22991.1"/>
    <property type="molecule type" value="Genomic_DNA"/>
</dbReference>
<gene>
    <name evidence="7" type="ORF">TEA_010290</name>
</gene>
<feature type="repeat" description="PPR" evidence="6">
    <location>
        <begin position="141"/>
        <end position="175"/>
    </location>
</feature>
<accession>A0A4S4F0P7</accession>
<organism evidence="7 8">
    <name type="scientific">Camellia sinensis var. sinensis</name>
    <name type="common">China tea</name>
    <dbReference type="NCBI Taxonomy" id="542762"/>
    <lineage>
        <taxon>Eukaryota</taxon>
        <taxon>Viridiplantae</taxon>
        <taxon>Streptophyta</taxon>
        <taxon>Embryophyta</taxon>
        <taxon>Tracheophyta</taxon>
        <taxon>Spermatophyta</taxon>
        <taxon>Magnoliopsida</taxon>
        <taxon>eudicotyledons</taxon>
        <taxon>Gunneridae</taxon>
        <taxon>Pentapetalae</taxon>
        <taxon>asterids</taxon>
        <taxon>Ericales</taxon>
        <taxon>Theaceae</taxon>
        <taxon>Camellia</taxon>
    </lineage>
</organism>
<dbReference type="InterPro" id="IPR002885">
    <property type="entry name" value="PPR_rpt"/>
</dbReference>
<evidence type="ECO:0000256" key="3">
    <source>
        <dbReference type="ARBA" id="ARBA00022737"/>
    </source>
</evidence>
<name>A0A4S4F0P7_CAMSN</name>
<evidence type="ECO:0000256" key="2">
    <source>
        <dbReference type="ARBA" id="ARBA00007626"/>
    </source>
</evidence>
<dbReference type="Pfam" id="PF01535">
    <property type="entry name" value="PPR"/>
    <property type="match status" value="4"/>
</dbReference>
<dbReference type="SUPFAM" id="SSF48452">
    <property type="entry name" value="TPR-like"/>
    <property type="match status" value="1"/>
</dbReference>
<dbReference type="PANTHER" id="PTHR45717">
    <property type="entry name" value="OS12G0527900 PROTEIN"/>
    <property type="match status" value="1"/>
</dbReference>
<evidence type="ECO:0000256" key="1">
    <source>
        <dbReference type="ARBA" id="ARBA00004173"/>
    </source>
</evidence>
<dbReference type="SMR" id="A0A4S4F0P7"/>
<protein>
    <recommendedName>
        <fullName evidence="9">Pentacotripeptide-repeat region of PRORP domain-containing protein</fullName>
    </recommendedName>
</protein>
<dbReference type="GO" id="GO:0003729">
    <property type="term" value="F:mRNA binding"/>
    <property type="evidence" value="ECO:0007669"/>
    <property type="project" value="UniProtKB-ARBA"/>
</dbReference>
<keyword evidence="3" id="KW-0677">Repeat</keyword>
<proteinExistence type="inferred from homology"/>